<keyword evidence="3" id="KW-1185">Reference proteome</keyword>
<sequence length="775" mass="83103">MSNSRRIECTGSRVWADELVDFGDEPRCHRLTTLPKGKAKTLVDRHGMQKLDVALHVVARRRHFNVALQMDGAANVASADEGLRPVVGDEGVLAATLLRGEHVEVGVEFGVALVGAGLNEHEPTLNLVALYTLEEHADLVAGDPLAEALAEHLEAHAHGLLAGLGTAADLNGVADLDLALLDATSDDGALAGDGEDVVDGDQEGEVALPLGSQQKLVAGRQQLLNGLDVGLSGAVERLHCAALDDGGGVAVVAVLAEQLPDLKFHELEQLGVLQHVQLVEENHQAGHADLLGEQDVLLVGVTRAIHVAVVPVLRFVLYVGGVDGDAALALLRRPVDGLVRRVLSVASHGADLGQCRRERSLAMVHMADGADVEVFLVSHEGSYGEVPLALPVGGAPGERQVTLAASFTEASTSWVRRQRGTNMRLDRCTASYEACCAFVETRSERGAVTAGVRGGGSRAENCSRRSANSDRRSRQQYPCRCQHHCERPIRFCDVRAATRSDGLLLSGNVSGHRRLVWRNFAQHVHGRVERVNVVIDVEEDVLHLLSVLRHDLLLLLLAVRNGAHVALHVRAQVGLGQVDRGVPVALERAVYGLAEVCGNEGEVGLLHDVVPVLDLLNVLVHRGVGADSVAAHQLDEVGLGEEPGRPGAALGQEDLLGYEFLPLVQGGDESPIPAMRCIHRDGVLPLTVGVYIQPVALPDDEALGVEALARHVEEDDGLIAERSWTAARQKAPRDVVVQRPALLRLRLFTPQRLDWVYGRVRLVVLRSFSGQHLPT</sequence>
<accession>A0AAV4LTU2</accession>
<dbReference type="EMBL" id="BPLF01000001">
    <property type="protein sequence ID" value="GIX62114.1"/>
    <property type="molecule type" value="Genomic_DNA"/>
</dbReference>
<comment type="caution">
    <text evidence="2">The sequence shown here is derived from an EMBL/GenBank/DDBJ whole genome shotgun (WGS) entry which is preliminary data.</text>
</comment>
<name>A0AAV4LTU2_BABCB</name>
<dbReference type="Proteomes" id="UP001497744">
    <property type="component" value="Unassembled WGS sequence"/>
</dbReference>
<dbReference type="RefSeq" id="XP_067714183.1">
    <property type="nucleotide sequence ID" value="XM_067858082.1"/>
</dbReference>
<evidence type="ECO:0000313" key="3">
    <source>
        <dbReference type="Proteomes" id="UP001497744"/>
    </source>
</evidence>
<evidence type="ECO:0000256" key="1">
    <source>
        <dbReference type="SAM" id="MobiDB-lite"/>
    </source>
</evidence>
<evidence type="ECO:0000313" key="2">
    <source>
        <dbReference type="EMBL" id="GIX62114.1"/>
    </source>
</evidence>
<organism evidence="2 3">
    <name type="scientific">Babesia caballi</name>
    <dbReference type="NCBI Taxonomy" id="5871"/>
    <lineage>
        <taxon>Eukaryota</taxon>
        <taxon>Sar</taxon>
        <taxon>Alveolata</taxon>
        <taxon>Apicomplexa</taxon>
        <taxon>Aconoidasida</taxon>
        <taxon>Piroplasmida</taxon>
        <taxon>Babesiidae</taxon>
        <taxon>Babesia</taxon>
    </lineage>
</organism>
<dbReference type="AlphaFoldDB" id="A0AAV4LTU2"/>
<dbReference type="AntiFam" id="ANF00225">
    <property type="entry name" value="Shadow ORF (opposite tuf)"/>
</dbReference>
<reference evidence="2 3" key="1">
    <citation type="submission" date="2021-06" db="EMBL/GenBank/DDBJ databases">
        <title>Genome sequence of Babesia caballi.</title>
        <authorList>
            <person name="Yamagishi J."/>
            <person name="Kidaka T."/>
            <person name="Ochi A."/>
        </authorList>
    </citation>
    <scope>NUCLEOTIDE SEQUENCE [LARGE SCALE GENOMIC DNA]</scope>
    <source>
        <strain evidence="2">USDA-D6B2</strain>
    </source>
</reference>
<protein>
    <submittedName>
        <fullName evidence="2">Uncharacterized protein</fullName>
    </submittedName>
</protein>
<dbReference type="GeneID" id="94193595"/>
<feature type="region of interest" description="Disordered" evidence="1">
    <location>
        <begin position="450"/>
        <end position="469"/>
    </location>
</feature>
<gene>
    <name evidence="2" type="ORF">BcabD6B2_15490</name>
</gene>
<proteinExistence type="predicted"/>